<reference evidence="2" key="2">
    <citation type="journal article" date="2022" name="Hortic Res">
        <title>The genome of Dioscorea zingiberensis sheds light on the biosynthesis, origin and evolution of the medicinally important diosgenin saponins.</title>
        <authorList>
            <person name="Li Y."/>
            <person name="Tan C."/>
            <person name="Li Z."/>
            <person name="Guo J."/>
            <person name="Li S."/>
            <person name="Chen X."/>
            <person name="Wang C."/>
            <person name="Dai X."/>
            <person name="Yang H."/>
            <person name="Song W."/>
            <person name="Hou L."/>
            <person name="Xu J."/>
            <person name="Tong Z."/>
            <person name="Xu A."/>
            <person name="Yuan X."/>
            <person name="Wang W."/>
            <person name="Yang Q."/>
            <person name="Chen L."/>
            <person name="Sun Z."/>
            <person name="Wang K."/>
            <person name="Pan B."/>
            <person name="Chen J."/>
            <person name="Bao Y."/>
            <person name="Liu F."/>
            <person name="Qi X."/>
            <person name="Gang D.R."/>
            <person name="Wen J."/>
            <person name="Li J."/>
        </authorList>
    </citation>
    <scope>NUCLEOTIDE SEQUENCE</scope>
    <source>
        <strain evidence="2">Dzin_1.0</strain>
    </source>
</reference>
<organism evidence="2 3">
    <name type="scientific">Dioscorea zingiberensis</name>
    <dbReference type="NCBI Taxonomy" id="325984"/>
    <lineage>
        <taxon>Eukaryota</taxon>
        <taxon>Viridiplantae</taxon>
        <taxon>Streptophyta</taxon>
        <taxon>Embryophyta</taxon>
        <taxon>Tracheophyta</taxon>
        <taxon>Spermatophyta</taxon>
        <taxon>Magnoliopsida</taxon>
        <taxon>Liliopsida</taxon>
        <taxon>Dioscoreales</taxon>
        <taxon>Dioscoreaceae</taxon>
        <taxon>Dioscorea</taxon>
    </lineage>
</organism>
<evidence type="ECO:0000313" key="2">
    <source>
        <dbReference type="EMBL" id="KAJ0981606.1"/>
    </source>
</evidence>
<comment type="caution">
    <text evidence="2">The sequence shown here is derived from an EMBL/GenBank/DDBJ whole genome shotgun (WGS) entry which is preliminary data.</text>
</comment>
<keyword evidence="3" id="KW-1185">Reference proteome</keyword>
<protein>
    <submittedName>
        <fullName evidence="2">Uncharacterized protein</fullName>
    </submittedName>
</protein>
<gene>
    <name evidence="2" type="ORF">J5N97_009861</name>
</gene>
<evidence type="ECO:0000313" key="3">
    <source>
        <dbReference type="Proteomes" id="UP001085076"/>
    </source>
</evidence>
<feature type="compositionally biased region" description="Polar residues" evidence="1">
    <location>
        <begin position="60"/>
        <end position="72"/>
    </location>
</feature>
<accession>A0A9D5CXN3</accession>
<evidence type="ECO:0000256" key="1">
    <source>
        <dbReference type="SAM" id="MobiDB-lite"/>
    </source>
</evidence>
<reference evidence="2" key="1">
    <citation type="submission" date="2021-03" db="EMBL/GenBank/DDBJ databases">
        <authorList>
            <person name="Li Z."/>
            <person name="Yang C."/>
        </authorList>
    </citation>
    <scope>NUCLEOTIDE SEQUENCE</scope>
    <source>
        <strain evidence="2">Dzin_1.0</strain>
        <tissue evidence="2">Leaf</tissue>
    </source>
</reference>
<dbReference type="AlphaFoldDB" id="A0A9D5CXN3"/>
<dbReference type="Proteomes" id="UP001085076">
    <property type="component" value="Miscellaneous, Linkage group lg02"/>
</dbReference>
<sequence>MWASSDPREGTKGNTTCEEDLAGQLAERNGEPDPSQRVPGKKAGGRKSGTGTREPPLCFQRSSSHRPSLMST</sequence>
<feature type="compositionally biased region" description="Basic and acidic residues" evidence="1">
    <location>
        <begin position="1"/>
        <end position="11"/>
    </location>
</feature>
<dbReference type="EMBL" id="JAGGNH010000002">
    <property type="protein sequence ID" value="KAJ0981606.1"/>
    <property type="molecule type" value="Genomic_DNA"/>
</dbReference>
<proteinExistence type="predicted"/>
<name>A0A9D5CXN3_9LILI</name>
<feature type="region of interest" description="Disordered" evidence="1">
    <location>
        <begin position="1"/>
        <end position="72"/>
    </location>
</feature>